<dbReference type="InterPro" id="IPR003739">
    <property type="entry name" value="Lys_aminomutase/Glu_NH3_mut"/>
</dbReference>
<comment type="cofactor">
    <cofactor evidence="1">
        <name>pyridoxal 5'-phosphate</name>
        <dbReference type="ChEBI" id="CHEBI:597326"/>
    </cofactor>
</comment>
<dbReference type="PROSITE" id="PS51918">
    <property type="entry name" value="RADICAL_SAM"/>
    <property type="match status" value="1"/>
</dbReference>
<dbReference type="SFLD" id="SFLDG01070">
    <property type="entry name" value="PLP-dependent"/>
    <property type="match status" value="1"/>
</dbReference>
<dbReference type="InterPro" id="IPR007197">
    <property type="entry name" value="rSAM"/>
</dbReference>
<evidence type="ECO:0000256" key="5">
    <source>
        <dbReference type="ARBA" id="ARBA00022898"/>
    </source>
</evidence>
<keyword evidence="8" id="KW-0413">Isomerase</keyword>
<keyword evidence="6" id="KW-0408">Iron</keyword>
<dbReference type="PANTHER" id="PTHR30538:SF1">
    <property type="entry name" value="L-LYSINE 2,3-AMINOMUTASE"/>
    <property type="match status" value="1"/>
</dbReference>
<dbReference type="CDD" id="cd01335">
    <property type="entry name" value="Radical_SAM"/>
    <property type="match status" value="1"/>
</dbReference>
<evidence type="ECO:0000256" key="3">
    <source>
        <dbReference type="ARBA" id="ARBA00022691"/>
    </source>
</evidence>
<protein>
    <submittedName>
        <fullName evidence="10">Lysyl-lysine 2,3-aminomutase</fullName>
    </submittedName>
</protein>
<dbReference type="SUPFAM" id="SSF102114">
    <property type="entry name" value="Radical SAM enzymes"/>
    <property type="match status" value="1"/>
</dbReference>
<dbReference type="NCBIfam" id="TIGR03822">
    <property type="entry name" value="AblA_like_2"/>
    <property type="match status" value="1"/>
</dbReference>
<dbReference type="InterPro" id="IPR058240">
    <property type="entry name" value="rSAM_sf"/>
</dbReference>
<evidence type="ECO:0000259" key="9">
    <source>
        <dbReference type="PROSITE" id="PS51918"/>
    </source>
</evidence>
<dbReference type="Gene3D" id="3.20.20.70">
    <property type="entry name" value="Aldolase class I"/>
    <property type="match status" value="1"/>
</dbReference>
<dbReference type="PIRSF" id="PIRSF004911">
    <property type="entry name" value="DUF160"/>
    <property type="match status" value="1"/>
</dbReference>
<dbReference type="InterPro" id="IPR013785">
    <property type="entry name" value="Aldolase_TIM"/>
</dbReference>
<dbReference type="GO" id="GO:0051539">
    <property type="term" value="F:4 iron, 4 sulfur cluster binding"/>
    <property type="evidence" value="ECO:0007669"/>
    <property type="project" value="UniProtKB-KW"/>
</dbReference>
<evidence type="ECO:0000256" key="1">
    <source>
        <dbReference type="ARBA" id="ARBA00001933"/>
    </source>
</evidence>
<dbReference type="PANTHER" id="PTHR30538">
    <property type="entry name" value="LYSINE 2,3-AMINOMUTASE-RELATED"/>
    <property type="match status" value="1"/>
</dbReference>
<keyword evidence="4" id="KW-0479">Metal-binding</keyword>
<evidence type="ECO:0000256" key="4">
    <source>
        <dbReference type="ARBA" id="ARBA00022723"/>
    </source>
</evidence>
<dbReference type="AlphaFoldDB" id="A0A484H5X7"/>
<evidence type="ECO:0000256" key="7">
    <source>
        <dbReference type="ARBA" id="ARBA00023014"/>
    </source>
</evidence>
<dbReference type="SFLD" id="SFLDS00029">
    <property type="entry name" value="Radical_SAM"/>
    <property type="match status" value="1"/>
</dbReference>
<proteinExistence type="predicted"/>
<gene>
    <name evidence="10" type="ORF">RIEGSTA812A_PEG_950</name>
</gene>
<dbReference type="InterPro" id="IPR022447">
    <property type="entry name" value="Lys_aminomutase-rel"/>
</dbReference>
<keyword evidence="2" id="KW-0004">4Fe-4S</keyword>
<evidence type="ECO:0000256" key="6">
    <source>
        <dbReference type="ARBA" id="ARBA00023004"/>
    </source>
</evidence>
<keyword evidence="3" id="KW-0949">S-adenosyl-L-methionine</keyword>
<sequence length="331" mass="36285">MSLFPRSIGQPVALTPHLAARVGTSRALARQFIPSPAEALLLPEEMADPIGDNAHTAVKGIVHRYPDRVVLMPHLTCAAYCRFCFRRERIDQPGNTLTSAELENALDYIRTRPSLWEVVLTGGDPLMLSPERLQNLLIALVDIPHLGVIRLHTRLPVSAPQRVSERMITTLAAVEAMADVVGDNKAIYLVLHCNHVDELGSETTAACRAIVQAGVPILAQTVLLKGINDTTCALTELFRALVRRRIKPYYLHHTDLARGTGHFRTTVLEGQAIMKSLRAELSGLCQPTYVLDIPGGHGKVPVGPCYVHGDLMRGGEIEDPKGRLHPYPPRG</sequence>
<feature type="domain" description="Radical SAM core" evidence="9">
    <location>
        <begin position="63"/>
        <end position="294"/>
    </location>
</feature>
<organism evidence="10">
    <name type="scientific">invertebrate metagenome</name>
    <dbReference type="NCBI Taxonomy" id="1711999"/>
    <lineage>
        <taxon>unclassified sequences</taxon>
        <taxon>metagenomes</taxon>
        <taxon>organismal metagenomes</taxon>
    </lineage>
</organism>
<evidence type="ECO:0000313" key="10">
    <source>
        <dbReference type="EMBL" id="VBB69477.1"/>
    </source>
</evidence>
<reference evidence="10" key="1">
    <citation type="submission" date="2018-10" db="EMBL/GenBank/DDBJ databases">
        <authorList>
            <person name="Gruber-Vodicka H."/>
            <person name="Jaeckle O."/>
        </authorList>
    </citation>
    <scope>NUCLEOTIDE SEQUENCE</scope>
</reference>
<accession>A0A484H5X7</accession>
<keyword evidence="7" id="KW-0411">Iron-sulfur</keyword>
<dbReference type="Pfam" id="PF04055">
    <property type="entry name" value="Radical_SAM"/>
    <property type="match status" value="1"/>
</dbReference>
<dbReference type="NCBIfam" id="TIGR00238">
    <property type="entry name" value="KamA family radical SAM protein"/>
    <property type="match status" value="1"/>
</dbReference>
<dbReference type="GO" id="GO:0046872">
    <property type="term" value="F:metal ion binding"/>
    <property type="evidence" value="ECO:0007669"/>
    <property type="project" value="UniProtKB-KW"/>
</dbReference>
<evidence type="ECO:0000256" key="8">
    <source>
        <dbReference type="ARBA" id="ARBA00023235"/>
    </source>
</evidence>
<dbReference type="GO" id="GO:0016853">
    <property type="term" value="F:isomerase activity"/>
    <property type="evidence" value="ECO:0007669"/>
    <property type="project" value="UniProtKB-KW"/>
</dbReference>
<keyword evidence="5" id="KW-0663">Pyridoxal phosphate</keyword>
<evidence type="ECO:0000256" key="2">
    <source>
        <dbReference type="ARBA" id="ARBA00022485"/>
    </source>
</evidence>
<name>A0A484H5X7_9ZZZZ</name>
<dbReference type="EMBL" id="LR026963">
    <property type="protein sequence ID" value="VBB69477.1"/>
    <property type="molecule type" value="Genomic_DNA"/>
</dbReference>